<organism evidence="8 9">
    <name type="scientific">Eucalyptus globulus</name>
    <name type="common">Tasmanian blue gum</name>
    <dbReference type="NCBI Taxonomy" id="34317"/>
    <lineage>
        <taxon>Eukaryota</taxon>
        <taxon>Viridiplantae</taxon>
        <taxon>Streptophyta</taxon>
        <taxon>Embryophyta</taxon>
        <taxon>Tracheophyta</taxon>
        <taxon>Spermatophyta</taxon>
        <taxon>Magnoliopsida</taxon>
        <taxon>eudicotyledons</taxon>
        <taxon>Gunneridae</taxon>
        <taxon>Pentapetalae</taxon>
        <taxon>rosids</taxon>
        <taxon>malvids</taxon>
        <taxon>Myrtales</taxon>
        <taxon>Myrtaceae</taxon>
        <taxon>Myrtoideae</taxon>
        <taxon>Eucalypteae</taxon>
        <taxon>Eucalyptus</taxon>
    </lineage>
</organism>
<dbReference type="PANTHER" id="PTHR13587:SF7">
    <property type="entry name" value="INTEGRATOR COMPLEX SUBUNIT 3"/>
    <property type="match status" value="1"/>
</dbReference>
<dbReference type="AlphaFoldDB" id="A0ABD3LV02"/>
<dbReference type="InterPro" id="IPR056518">
    <property type="entry name" value="HEAT_Ints3_C"/>
</dbReference>
<evidence type="ECO:0000256" key="2">
    <source>
        <dbReference type="ARBA" id="ARBA00004496"/>
    </source>
</evidence>
<reference evidence="8 9" key="1">
    <citation type="submission" date="2024-11" db="EMBL/GenBank/DDBJ databases">
        <title>Chromosome-level genome assembly of Eucalyptus globulus Labill. provides insights into its genome evolution.</title>
        <authorList>
            <person name="Li X."/>
        </authorList>
    </citation>
    <scope>NUCLEOTIDE SEQUENCE [LARGE SCALE GENOMIC DNA]</scope>
    <source>
        <strain evidence="8">CL2024</strain>
        <tissue evidence="8">Fresh tender leaves</tissue>
    </source>
</reference>
<dbReference type="EMBL" id="JBJKBG010000002">
    <property type="protein sequence ID" value="KAL3752175.1"/>
    <property type="molecule type" value="Genomic_DNA"/>
</dbReference>
<evidence type="ECO:0000259" key="6">
    <source>
        <dbReference type="Pfam" id="PF10189"/>
    </source>
</evidence>
<keyword evidence="9" id="KW-1185">Reference proteome</keyword>
<dbReference type="GO" id="GO:0005737">
    <property type="term" value="C:cytoplasm"/>
    <property type="evidence" value="ECO:0007669"/>
    <property type="project" value="UniProtKB-SubCell"/>
</dbReference>
<feature type="domain" description="Integrator complex subunit 3 N-terminal" evidence="6">
    <location>
        <begin position="47"/>
        <end position="455"/>
    </location>
</feature>
<dbReference type="GO" id="GO:0005634">
    <property type="term" value="C:nucleus"/>
    <property type="evidence" value="ECO:0007669"/>
    <property type="project" value="UniProtKB-SubCell"/>
</dbReference>
<comment type="caution">
    <text evidence="8">The sequence shown here is derived from an EMBL/GenBank/DDBJ whole genome shotgun (WGS) entry which is preliminary data.</text>
</comment>
<feature type="domain" description="Ints3-like C-terminal" evidence="7">
    <location>
        <begin position="738"/>
        <end position="936"/>
    </location>
</feature>
<accession>A0ABD3LV02</accession>
<keyword evidence="4" id="KW-0963">Cytoplasm</keyword>
<evidence type="ECO:0000259" key="7">
    <source>
        <dbReference type="Pfam" id="PF24566"/>
    </source>
</evidence>
<evidence type="ECO:0000256" key="5">
    <source>
        <dbReference type="ARBA" id="ARBA00023242"/>
    </source>
</evidence>
<comment type="subcellular location">
    <subcellularLocation>
        <location evidence="2">Cytoplasm</location>
    </subcellularLocation>
    <subcellularLocation>
        <location evidence="1">Nucleus</location>
    </subcellularLocation>
</comment>
<keyword evidence="5" id="KW-0539">Nucleus</keyword>
<evidence type="ECO:0000313" key="9">
    <source>
        <dbReference type="Proteomes" id="UP001634007"/>
    </source>
</evidence>
<evidence type="ECO:0000313" key="8">
    <source>
        <dbReference type="EMBL" id="KAL3752175.1"/>
    </source>
</evidence>
<gene>
    <name evidence="8" type="ORF">ACJRO7_012918</name>
</gene>
<protein>
    <recommendedName>
        <fullName evidence="10">Integrator complex subunit 3</fullName>
    </recommendedName>
</protein>
<evidence type="ECO:0000256" key="4">
    <source>
        <dbReference type="ARBA" id="ARBA00022490"/>
    </source>
</evidence>
<sequence length="985" mass="111039">MASKLLQLAPHEAENPLELSLRQSFRLLEPELRPPFPLKTRTSDECSDLTRAILYGALTEARLARTHVKHLHAVVTDGYALFATLLARIVDELYDRLAEAAKAQVLWAAGEMVDVAAVGFGGLLVALLRQIVGGDFRGGNLWLCFEVVSLFSGKWSCLLEEDPLVLTSALYSFLRLLADHCRVTADSKLEALKRLEIEFCVKMLREQFGLCLKIGRDLIRLLQDLVHVPEFRAIWRNLVSNPREFGVAGFSDIAQIYSVRTSSRYFLLRLTPEAETQLRFLLTHVKLGSQKRHQTWFASKFFCTPERETLVVDIVRFVCCAHHPPREIIHSNVIPRWAVIGWLLKSCRKNYVEANAKLALFYDWLFFDERVDKVMNIEPALLLMVHSIPHYVELTHTLLEFLFLLVDNYDVERKDMISSRVSSSFTLLINQGLSHNLENLTSAEILSPPLKEKLRCLLSDKRVGIAQEIPPAKTLGHLIPMEVGTAIPEEHLTCIQKDEVGAKSVDASASIPSRLLTITSEVQENDIQKLVKGLGKAIKSSHVSSIQALEQILDLYMNVGSDSPTHCSISPEVLSSTIARELELNGYKLFAPLEHPQDYIDDDERKSPTTSIIRKYLSSKNEKLVQLLLFWSRSGFPVGAHLLYYASTLAYEADMAKHRIHELTEDGLHKLINTHVPFLMGHIDCYLTFSDKRRENFPEPLLAAAVLERELAVTVVQDAFFAYRHYLLHLATIPPEEANRTLSELLVFDLTSCSEWKGIKWQLLFHGVFSQLSDLSNGKEHAIRLLVSHLNDGDIVNIKFEIGLKKLSILGENVETVLGLIQSSIHWGVDEQHKFWSLIRLELMGSQFQLEKLILKLFCSGEIDAGKSAIAVGGLLDLCCSRLPTEELVGAIMLLPNDVFHNFSATVLQMWAASHASMLFTSLAEFSKKVESINRKSIFSESAELTINDSAVLWLSNYCDAQGLSRSNIFGSFPQNTHEENHMVS</sequence>
<dbReference type="Proteomes" id="UP001634007">
    <property type="component" value="Unassembled WGS sequence"/>
</dbReference>
<evidence type="ECO:0008006" key="10">
    <source>
        <dbReference type="Google" id="ProtNLM"/>
    </source>
</evidence>
<proteinExistence type="inferred from homology"/>
<name>A0ABD3LV02_EUCGL</name>
<dbReference type="PANTHER" id="PTHR13587">
    <property type="entry name" value="INTEGRATOR COMPLEX SUBUNIT 3"/>
    <property type="match status" value="1"/>
</dbReference>
<evidence type="ECO:0000256" key="1">
    <source>
        <dbReference type="ARBA" id="ARBA00004123"/>
    </source>
</evidence>
<comment type="similarity">
    <text evidence="3">Belongs to the Integrator subunit 3 family.</text>
</comment>
<evidence type="ECO:0000256" key="3">
    <source>
        <dbReference type="ARBA" id="ARBA00006130"/>
    </source>
</evidence>
<dbReference type="Pfam" id="PF24566">
    <property type="entry name" value="HEAT_Ints3_C"/>
    <property type="match status" value="1"/>
</dbReference>
<dbReference type="Pfam" id="PF10189">
    <property type="entry name" value="Ints3_N"/>
    <property type="match status" value="1"/>
</dbReference>
<dbReference type="InterPro" id="IPR019333">
    <property type="entry name" value="INTS3_N"/>
</dbReference>
<dbReference type="InterPro" id="IPR045334">
    <property type="entry name" value="INTS3"/>
</dbReference>